<reference evidence="2" key="1">
    <citation type="submission" date="2019-08" db="EMBL/GenBank/DDBJ databases">
        <authorList>
            <person name="Kucharzyk K."/>
            <person name="Murdoch R.W."/>
            <person name="Higgins S."/>
            <person name="Loffler F."/>
        </authorList>
    </citation>
    <scope>NUCLEOTIDE SEQUENCE</scope>
</reference>
<proteinExistence type="predicted"/>
<comment type="caution">
    <text evidence="2">The sequence shown here is derived from an EMBL/GenBank/DDBJ whole genome shotgun (WGS) entry which is preliminary data.</text>
</comment>
<dbReference type="AlphaFoldDB" id="A0A645IBK7"/>
<evidence type="ECO:0000313" key="2">
    <source>
        <dbReference type="EMBL" id="MPN47839.1"/>
    </source>
</evidence>
<gene>
    <name evidence="2" type="ORF">SDC9_195443</name>
</gene>
<feature type="region of interest" description="Disordered" evidence="1">
    <location>
        <begin position="1"/>
        <end position="42"/>
    </location>
</feature>
<accession>A0A645IBK7</accession>
<evidence type="ECO:0000256" key="1">
    <source>
        <dbReference type="SAM" id="MobiDB-lite"/>
    </source>
</evidence>
<sequence>MAGKDALIGAHLHIGDQRQQPDRGDHGPAASLVVSRLGDDQP</sequence>
<feature type="compositionally biased region" description="Basic and acidic residues" evidence="1">
    <location>
        <begin position="13"/>
        <end position="26"/>
    </location>
</feature>
<dbReference type="EMBL" id="VSSQ01109637">
    <property type="protein sequence ID" value="MPN47839.1"/>
    <property type="molecule type" value="Genomic_DNA"/>
</dbReference>
<name>A0A645IBK7_9ZZZZ</name>
<organism evidence="2">
    <name type="scientific">bioreactor metagenome</name>
    <dbReference type="NCBI Taxonomy" id="1076179"/>
    <lineage>
        <taxon>unclassified sequences</taxon>
        <taxon>metagenomes</taxon>
        <taxon>ecological metagenomes</taxon>
    </lineage>
</organism>
<protein>
    <submittedName>
        <fullName evidence="2">Uncharacterized protein</fullName>
    </submittedName>
</protein>